<dbReference type="AlphaFoldDB" id="I4DQJ3"/>
<protein>
    <submittedName>
        <fullName evidence="1">Uncharacterized protein</fullName>
    </submittedName>
</protein>
<organism evidence="1">
    <name type="scientific">Papilio xuthus</name>
    <name type="common">Asian swallowtail butterfly</name>
    <dbReference type="NCBI Taxonomy" id="66420"/>
    <lineage>
        <taxon>Eukaryota</taxon>
        <taxon>Metazoa</taxon>
        <taxon>Ecdysozoa</taxon>
        <taxon>Arthropoda</taxon>
        <taxon>Hexapoda</taxon>
        <taxon>Insecta</taxon>
        <taxon>Pterygota</taxon>
        <taxon>Neoptera</taxon>
        <taxon>Endopterygota</taxon>
        <taxon>Lepidoptera</taxon>
        <taxon>Glossata</taxon>
        <taxon>Ditrysia</taxon>
        <taxon>Papilionoidea</taxon>
        <taxon>Papilionidae</taxon>
        <taxon>Papilioninae</taxon>
        <taxon>Papilio</taxon>
    </lineage>
</organism>
<proteinExistence type="evidence at transcript level"/>
<evidence type="ECO:0000313" key="1">
    <source>
        <dbReference type="EMBL" id="BAM20183.1"/>
    </source>
</evidence>
<dbReference type="EMBL" id="AK404273">
    <property type="protein sequence ID" value="BAM20183.1"/>
    <property type="molecule type" value="mRNA"/>
</dbReference>
<reference evidence="1" key="1">
    <citation type="journal article" date="2012" name="BMC Biol.">
        <title>Comprehensive microarray-based analysis for stage-specific larval camouflage pattern-associated genes in the swallowtail butterfly, Papilio xuthus.</title>
        <authorList>
            <person name="Futahashi R."/>
            <person name="Shirataki H."/>
            <person name="Narita T."/>
            <person name="Mita K."/>
            <person name="Fujiwara H."/>
        </authorList>
    </citation>
    <scope>NUCLEOTIDE SEQUENCE</scope>
    <source>
        <tissue evidence="1">Epidermis</tissue>
    </source>
</reference>
<accession>I4DQJ3</accession>
<sequence>MHCATRAARINTDQNISGLKNRLPMSTFDIFNEEKATLISKQMPKTIIKKTQGKIENRRTYKHIRETL</sequence>
<name>I4DQJ3_PAPXU</name>